<gene>
    <name evidence="2" type="ORF">EVEC_LOCUS9841</name>
</gene>
<feature type="compositionally biased region" description="Polar residues" evidence="1">
    <location>
        <begin position="26"/>
        <end position="37"/>
    </location>
</feature>
<evidence type="ECO:0000313" key="3">
    <source>
        <dbReference type="Proteomes" id="UP000274131"/>
    </source>
</evidence>
<feature type="region of interest" description="Disordered" evidence="1">
    <location>
        <begin position="1"/>
        <end position="55"/>
    </location>
</feature>
<accession>A0A0N4VI45</accession>
<feature type="compositionally biased region" description="Basic and acidic residues" evidence="1">
    <location>
        <begin position="1"/>
        <end position="11"/>
    </location>
</feature>
<evidence type="ECO:0000313" key="2">
    <source>
        <dbReference type="EMBL" id="VDD95090.1"/>
    </source>
</evidence>
<name>A0A0N4VI45_ENTVE</name>
<protein>
    <submittedName>
        <fullName evidence="4">Rab5-bind domain-containing protein</fullName>
    </submittedName>
</protein>
<reference evidence="4" key="1">
    <citation type="submission" date="2017-02" db="UniProtKB">
        <authorList>
            <consortium name="WormBaseParasite"/>
        </authorList>
    </citation>
    <scope>IDENTIFICATION</scope>
</reference>
<dbReference type="STRING" id="51028.A0A0N4VI45"/>
<organism evidence="4">
    <name type="scientific">Enterobius vermicularis</name>
    <name type="common">Human pinworm</name>
    <dbReference type="NCBI Taxonomy" id="51028"/>
    <lineage>
        <taxon>Eukaryota</taxon>
        <taxon>Metazoa</taxon>
        <taxon>Ecdysozoa</taxon>
        <taxon>Nematoda</taxon>
        <taxon>Chromadorea</taxon>
        <taxon>Rhabditida</taxon>
        <taxon>Spirurina</taxon>
        <taxon>Oxyuridomorpha</taxon>
        <taxon>Oxyuroidea</taxon>
        <taxon>Oxyuridae</taxon>
        <taxon>Enterobius</taxon>
    </lineage>
</organism>
<sequence>MEVAVEKKDDNVSGTATEDVNEELESQASTRAVTSGPSGDESIINSSGLNSRSSSRNVLSCEMCNNYEAIVAKYQDGERSLKDSLAAAQHFAERYQKELSGERQYRYLPFILEI</sequence>
<evidence type="ECO:0000313" key="4">
    <source>
        <dbReference type="WBParaSite" id="EVEC_0001049601-mRNA-1"/>
    </source>
</evidence>
<reference evidence="2 3" key="2">
    <citation type="submission" date="2018-10" db="EMBL/GenBank/DDBJ databases">
        <authorList>
            <consortium name="Pathogen Informatics"/>
        </authorList>
    </citation>
    <scope>NUCLEOTIDE SEQUENCE [LARGE SCALE GENOMIC DNA]</scope>
</reference>
<keyword evidence="3" id="KW-1185">Reference proteome</keyword>
<dbReference type="EMBL" id="UXUI01010330">
    <property type="protein sequence ID" value="VDD95090.1"/>
    <property type="molecule type" value="Genomic_DNA"/>
</dbReference>
<feature type="compositionally biased region" description="Low complexity" evidence="1">
    <location>
        <begin position="42"/>
        <end position="55"/>
    </location>
</feature>
<dbReference type="Proteomes" id="UP000274131">
    <property type="component" value="Unassembled WGS sequence"/>
</dbReference>
<proteinExistence type="predicted"/>
<dbReference type="AlphaFoldDB" id="A0A0N4VI45"/>
<dbReference type="WBParaSite" id="EVEC_0001049601-mRNA-1">
    <property type="protein sequence ID" value="EVEC_0001049601-mRNA-1"/>
    <property type="gene ID" value="EVEC_0001049601"/>
</dbReference>
<evidence type="ECO:0000256" key="1">
    <source>
        <dbReference type="SAM" id="MobiDB-lite"/>
    </source>
</evidence>